<evidence type="ECO:0000256" key="3">
    <source>
        <dbReference type="ARBA" id="ARBA00022485"/>
    </source>
</evidence>
<proteinExistence type="inferred from homology"/>
<dbReference type="AlphaFoldDB" id="A0A5E8BSH6"/>
<reference evidence="12 13" key="1">
    <citation type="submission" date="2019-09" db="EMBL/GenBank/DDBJ databases">
        <authorList>
            <person name="Brejova B."/>
        </authorList>
    </citation>
    <scope>NUCLEOTIDE SEQUENCE [LARGE SCALE GENOMIC DNA]</scope>
</reference>
<feature type="region of interest" description="Fe-S binding site B" evidence="9">
    <location>
        <begin position="319"/>
        <end position="333"/>
    </location>
</feature>
<feature type="domain" description="Anamorsin C-terminal" evidence="10">
    <location>
        <begin position="250"/>
        <end position="349"/>
    </location>
</feature>
<evidence type="ECO:0000256" key="5">
    <source>
        <dbReference type="ARBA" id="ARBA00022723"/>
    </source>
</evidence>
<evidence type="ECO:0000313" key="12">
    <source>
        <dbReference type="EMBL" id="VVT53981.1"/>
    </source>
</evidence>
<evidence type="ECO:0000256" key="8">
    <source>
        <dbReference type="ARBA" id="ARBA00023128"/>
    </source>
</evidence>
<evidence type="ECO:0000313" key="13">
    <source>
        <dbReference type="Proteomes" id="UP000398389"/>
    </source>
</evidence>
<dbReference type="GO" id="GO:0051537">
    <property type="term" value="F:2 iron, 2 sulfur cluster binding"/>
    <property type="evidence" value="ECO:0007669"/>
    <property type="project" value="UniProtKB-UniRule"/>
</dbReference>
<evidence type="ECO:0000256" key="7">
    <source>
        <dbReference type="ARBA" id="ARBA00023014"/>
    </source>
</evidence>
<protein>
    <submittedName>
        <fullName evidence="12">Uncharacterized protein</fullName>
    </submittedName>
</protein>
<keyword evidence="13" id="KW-1185">Reference proteome</keyword>
<comment type="cofactor">
    <cofactor evidence="9">
        <name>[2Fe-2S] cluster</name>
        <dbReference type="ChEBI" id="CHEBI:190135"/>
    </cofactor>
</comment>
<keyword evidence="9" id="KW-0001">2Fe-2S</keyword>
<comment type="domain">
    <text evidence="9">The twin Cx2C motifs are involved in the recognition by the mitochondrial MIA40-ERV1 disulfide relay system. The formation of 2 disulfide bonds in the Cx2C motifs through dithiol/disulfide exchange reactions effectively traps the protein in the mitochondrial intermembrane space.</text>
</comment>
<comment type="subcellular location">
    <subcellularLocation>
        <location evidence="9">Cytoplasm</location>
    </subcellularLocation>
    <subcellularLocation>
        <location evidence="9">Mitochondrion intermembrane space</location>
    </subcellularLocation>
</comment>
<evidence type="ECO:0000256" key="6">
    <source>
        <dbReference type="ARBA" id="ARBA00023004"/>
    </source>
</evidence>
<feature type="domain" description="Fe-S cluster assembly protein Dre2 N-terminal" evidence="11">
    <location>
        <begin position="15"/>
        <end position="147"/>
    </location>
</feature>
<feature type="binding site" evidence="9">
    <location>
        <position position="254"/>
    </location>
    <ligand>
        <name>[2Fe-2S] cluster</name>
        <dbReference type="ChEBI" id="CHEBI:190135"/>
    </ligand>
</feature>
<keyword evidence="3 9" id="KW-0004">4Fe-4S</keyword>
<comment type="domain">
    <text evidence="9">The N-terminal domain has structural similarity with S-adenosyl-L-methionine-dependent methyltransferases, but does not bind S-adenosyl-L-methionine. It is required for correct assembly of the 2 Fe-S clusters.</text>
</comment>
<dbReference type="GO" id="GO:0051539">
    <property type="term" value="F:4 iron, 4 sulfur cluster binding"/>
    <property type="evidence" value="ECO:0007669"/>
    <property type="project" value="UniProtKB-KW"/>
</dbReference>
<dbReference type="GO" id="GO:0005758">
    <property type="term" value="C:mitochondrial intermembrane space"/>
    <property type="evidence" value="ECO:0007669"/>
    <property type="project" value="UniProtKB-SubCell"/>
</dbReference>
<evidence type="ECO:0000256" key="4">
    <source>
        <dbReference type="ARBA" id="ARBA00022490"/>
    </source>
</evidence>
<dbReference type="HAMAP" id="MF_03115">
    <property type="entry name" value="Anamorsin"/>
    <property type="match status" value="1"/>
</dbReference>
<feature type="short sequence motif" description="Cx2C motif 2" evidence="9">
    <location>
        <begin position="330"/>
        <end position="333"/>
    </location>
</feature>
<dbReference type="GO" id="GO:0046872">
    <property type="term" value="F:metal ion binding"/>
    <property type="evidence" value="ECO:0007669"/>
    <property type="project" value="UniProtKB-KW"/>
</dbReference>
<sequence>MPEPTSNILTTPVNRILLLLTSDTVKSPSLVESITNKFKQNITSNEIHRHVIDRISNGAAKLPSCYFSTVYYLPSSFQEQEDLFATQSVLSSLFEAIEVNGTLQTILLSSDSSQDIPVITPKMITSAIVAGFLQSEDKLSFIKPHQLVESTAAATLLNRRSKKQPEESVENTTINSKKKLPIFKRKQTDISEKGAISSLPHNTDHISSGVVKLTLSDDFDDNDDSMDDGLIDENALLIEAAKTLSKPIVLPPRCDPGPGKRRRKACRDCTCGLRELEIQEEEEHRKNQNAVILNLDGDNKDDDYAIDFTVAVGKPVGSCGSCALGDAFRCDSCPYLGLPPFKPGEIIKISSIKNDL</sequence>
<dbReference type="EMBL" id="CABVLU010000003">
    <property type="protein sequence ID" value="VVT53981.1"/>
    <property type="molecule type" value="Genomic_DNA"/>
</dbReference>
<evidence type="ECO:0000259" key="11">
    <source>
        <dbReference type="Pfam" id="PF16803"/>
    </source>
</evidence>
<dbReference type="PANTHER" id="PTHR13273:SF14">
    <property type="entry name" value="ANAMORSIN"/>
    <property type="match status" value="1"/>
</dbReference>
<dbReference type="InterPro" id="IPR007785">
    <property type="entry name" value="Anamorsin"/>
</dbReference>
<keyword evidence="8 9" id="KW-0496">Mitochondrion</keyword>
<comment type="caution">
    <text evidence="9">Lacks conserved residue(s) required for the propagation of feature annotation.</text>
</comment>
<feature type="binding site" evidence="9">
    <location>
        <position position="322"/>
    </location>
    <ligand>
        <name>[4Fe-4S] cluster</name>
        <dbReference type="ChEBI" id="CHEBI:49883"/>
    </ligand>
</feature>
<dbReference type="GO" id="GO:0016226">
    <property type="term" value="P:iron-sulfur cluster assembly"/>
    <property type="evidence" value="ECO:0007669"/>
    <property type="project" value="UniProtKB-UniRule"/>
</dbReference>
<evidence type="ECO:0000256" key="9">
    <source>
        <dbReference type="HAMAP-Rule" id="MF_03115"/>
    </source>
</evidence>
<evidence type="ECO:0000256" key="1">
    <source>
        <dbReference type="ARBA" id="ARBA00001966"/>
    </source>
</evidence>
<name>A0A5E8BSH6_9ASCO</name>
<feature type="binding site" evidence="9">
    <location>
        <position position="330"/>
    </location>
    <ligand>
        <name>[4Fe-4S] cluster</name>
        <dbReference type="ChEBI" id="CHEBI:49883"/>
    </ligand>
</feature>
<feature type="binding site" evidence="9">
    <location>
        <position position="319"/>
    </location>
    <ligand>
        <name>[4Fe-4S] cluster</name>
        <dbReference type="ChEBI" id="CHEBI:49883"/>
    </ligand>
</feature>
<organism evidence="12 13">
    <name type="scientific">Magnusiomyces paraingens</name>
    <dbReference type="NCBI Taxonomy" id="2606893"/>
    <lineage>
        <taxon>Eukaryota</taxon>
        <taxon>Fungi</taxon>
        <taxon>Dikarya</taxon>
        <taxon>Ascomycota</taxon>
        <taxon>Saccharomycotina</taxon>
        <taxon>Dipodascomycetes</taxon>
        <taxon>Dipodascales</taxon>
        <taxon>Dipodascaceae</taxon>
        <taxon>Magnusiomyces</taxon>
    </lineage>
</organism>
<dbReference type="OrthoDB" id="311633at2759"/>
<dbReference type="Pfam" id="PF16803">
    <property type="entry name" value="DRE2_N"/>
    <property type="match status" value="1"/>
</dbReference>
<keyword evidence="6 9" id="KW-0408">Iron</keyword>
<gene>
    <name evidence="12" type="ORF">SAPINGB_P003847</name>
</gene>
<dbReference type="GO" id="GO:0009055">
    <property type="term" value="F:electron transfer activity"/>
    <property type="evidence" value="ECO:0007669"/>
    <property type="project" value="UniProtKB-UniRule"/>
</dbReference>
<dbReference type="GeneID" id="43582662"/>
<feature type="binding site" evidence="9">
    <location>
        <position position="269"/>
    </location>
    <ligand>
        <name>[2Fe-2S] cluster</name>
        <dbReference type="ChEBI" id="CHEBI:190135"/>
    </ligand>
</feature>
<dbReference type="RefSeq" id="XP_031854453.1">
    <property type="nucleotide sequence ID" value="XM_031998562.1"/>
</dbReference>
<evidence type="ECO:0000259" key="10">
    <source>
        <dbReference type="Pfam" id="PF05093"/>
    </source>
</evidence>
<comment type="cofactor">
    <cofactor evidence="1 9">
        <name>[4Fe-4S] cluster</name>
        <dbReference type="ChEBI" id="CHEBI:49883"/>
    </cofactor>
</comment>
<dbReference type="Pfam" id="PF05093">
    <property type="entry name" value="CIAPIN1"/>
    <property type="match status" value="1"/>
</dbReference>
<feature type="binding site" evidence="9">
    <location>
        <position position="333"/>
    </location>
    <ligand>
        <name>[4Fe-4S] cluster</name>
        <dbReference type="ChEBI" id="CHEBI:49883"/>
    </ligand>
</feature>
<evidence type="ECO:0000256" key="2">
    <source>
        <dbReference type="ARBA" id="ARBA00008169"/>
    </source>
</evidence>
<feature type="short sequence motif" description="Cx2C motif 1" evidence="9">
    <location>
        <begin position="319"/>
        <end position="322"/>
    </location>
</feature>
<dbReference type="InterPro" id="IPR031838">
    <property type="entry name" value="Dre2_N"/>
</dbReference>
<dbReference type="Gene3D" id="3.40.50.11000">
    <property type="entry name" value="Fe-S cluster assembly protein Dre2, N-terminal domain"/>
    <property type="match status" value="1"/>
</dbReference>
<accession>A0A5E8BSH6</accession>
<feature type="binding site" evidence="9">
    <location>
        <position position="271"/>
    </location>
    <ligand>
        <name>[2Fe-2S] cluster</name>
        <dbReference type="ChEBI" id="CHEBI:190135"/>
    </ligand>
</feature>
<keyword evidence="7 9" id="KW-0411">Iron-sulfur</keyword>
<dbReference type="PANTHER" id="PTHR13273">
    <property type="entry name" value="ANAMORSIN"/>
    <property type="match status" value="1"/>
</dbReference>
<keyword evidence="5 9" id="KW-0479">Metal-binding</keyword>
<comment type="similarity">
    <text evidence="2 9">Belongs to the anamorsin family.</text>
</comment>
<dbReference type="InterPro" id="IPR046408">
    <property type="entry name" value="CIAPIN1"/>
</dbReference>
<dbReference type="Proteomes" id="UP000398389">
    <property type="component" value="Unassembled WGS sequence"/>
</dbReference>
<feature type="binding site" evidence="9">
    <location>
        <position position="266"/>
    </location>
    <ligand>
        <name>[2Fe-2S] cluster</name>
        <dbReference type="ChEBI" id="CHEBI:190135"/>
    </ligand>
</feature>
<comment type="domain">
    <text evidence="9">The C-terminal domain binds 2 Fe-S clusters but is otherwise mostly in an intrinsically disordered conformation.</text>
</comment>
<keyword evidence="4 9" id="KW-0963">Cytoplasm</keyword>